<proteinExistence type="predicted"/>
<dbReference type="OrthoDB" id="10456856at2759"/>
<dbReference type="AlphaFoldDB" id="A0A8S3QXC6"/>
<organism evidence="1 2">
    <name type="scientific">Mytilus edulis</name>
    <name type="common">Blue mussel</name>
    <dbReference type="NCBI Taxonomy" id="6550"/>
    <lineage>
        <taxon>Eukaryota</taxon>
        <taxon>Metazoa</taxon>
        <taxon>Spiralia</taxon>
        <taxon>Lophotrochozoa</taxon>
        <taxon>Mollusca</taxon>
        <taxon>Bivalvia</taxon>
        <taxon>Autobranchia</taxon>
        <taxon>Pteriomorphia</taxon>
        <taxon>Mytilida</taxon>
        <taxon>Mytiloidea</taxon>
        <taxon>Mytilidae</taxon>
        <taxon>Mytilinae</taxon>
        <taxon>Mytilus</taxon>
    </lineage>
</organism>
<protein>
    <submittedName>
        <fullName evidence="1">Uncharacterized protein</fullName>
    </submittedName>
</protein>
<reference evidence="1" key="1">
    <citation type="submission" date="2021-03" db="EMBL/GenBank/DDBJ databases">
        <authorList>
            <person name="Bekaert M."/>
        </authorList>
    </citation>
    <scope>NUCLEOTIDE SEQUENCE</scope>
</reference>
<gene>
    <name evidence="1" type="ORF">MEDL_14377</name>
</gene>
<dbReference type="EMBL" id="CAJPWZ010000722">
    <property type="protein sequence ID" value="CAG2199539.1"/>
    <property type="molecule type" value="Genomic_DNA"/>
</dbReference>
<comment type="caution">
    <text evidence="1">The sequence shown here is derived from an EMBL/GenBank/DDBJ whole genome shotgun (WGS) entry which is preliminary data.</text>
</comment>
<name>A0A8S3QXC6_MYTED</name>
<dbReference type="Proteomes" id="UP000683360">
    <property type="component" value="Unassembled WGS sequence"/>
</dbReference>
<sequence>MAIAWRLTWVYFIRIKYDFPTLKDIWPALRCTCKNESEVQCDICLSETVIVVQLDTYSAKALEMFYSIPVIFYTDGIGSKLPLTTRTMPCIDEIPITDSSAESLFDNHRNLTLICKSSFLTLPKTCRPSNTKSEIKQCVQLYCKAKGLIPVGEKHFPRMFCGLPTKVVEGTPTLMGGLQIGSKIGTDNFKKGTLGGLESCYLNDICVDYKSFVYSDPRPEITTVCIGAITGISKTISNVKVEKAVDTDIEVFNKTFSVVILEGMRAYVVAVIQTLQLRSDPAIPIQQRICTATDEICGADMSAETKEGIVEIVDCIYPKIIRGDNGDQSEKINQLLNEVTVEKTTSKFSGILSDVHMQTTVLKRTIDSAKRMSRRIYNQIHIPDIPFKMGDSGTCIYVVKPIKGCIGMAIASHPQGGCIATPIMEILKYFKMRFKDSS</sequence>
<keyword evidence="2" id="KW-1185">Reference proteome</keyword>
<evidence type="ECO:0000313" key="2">
    <source>
        <dbReference type="Proteomes" id="UP000683360"/>
    </source>
</evidence>
<evidence type="ECO:0000313" key="1">
    <source>
        <dbReference type="EMBL" id="CAG2199539.1"/>
    </source>
</evidence>
<accession>A0A8S3QXC6</accession>